<dbReference type="PROSITE" id="PS50110">
    <property type="entry name" value="RESPONSE_REGULATORY"/>
    <property type="match status" value="2"/>
</dbReference>
<dbReference type="Gene3D" id="1.10.287.130">
    <property type="match status" value="1"/>
</dbReference>
<feature type="domain" description="Response regulatory" evidence="13">
    <location>
        <begin position="700"/>
        <end position="820"/>
    </location>
</feature>
<dbReference type="FunFam" id="3.30.565.10:FF:000010">
    <property type="entry name" value="Sensor histidine kinase RcsC"/>
    <property type="match status" value="1"/>
</dbReference>
<keyword evidence="15" id="KW-1185">Reference proteome</keyword>
<accession>C0C4R4</accession>
<dbReference type="InterPro" id="IPR001789">
    <property type="entry name" value="Sig_transdc_resp-reg_receiver"/>
</dbReference>
<dbReference type="InterPro" id="IPR011006">
    <property type="entry name" value="CheY-like_superfamily"/>
</dbReference>
<organism evidence="14 15">
    <name type="scientific">[Clostridium] hylemonae DSM 15053</name>
    <dbReference type="NCBI Taxonomy" id="553973"/>
    <lineage>
        <taxon>Bacteria</taxon>
        <taxon>Bacillati</taxon>
        <taxon>Bacillota</taxon>
        <taxon>Clostridia</taxon>
        <taxon>Lachnospirales</taxon>
        <taxon>Lachnospiraceae</taxon>
    </lineage>
</organism>
<feature type="modified residue" description="4-aspartylphosphate" evidence="11">
    <location>
        <position position="890"/>
    </location>
</feature>
<sequence length="959" mass="109157">MNNKNEQEEIIRLSDQILRTYFCNNDLDLLLSSLAEDVIWLGGGRHQKAEGREAVSAAFLEGAGGMIPCTMSEEEYEAMPLGDDYYLCEAQSHLLAADTSEMSMDVYQRCSFVYRRIENGWEAVHIHNSVPFEPIQDGELFPVEAAKESYRHLQETLAEANSEIRRQDNFLTQLYNTVPCGIIQFTTDRSHRIIHANKRAWEIYGYTRSEYWSSVKDPFIFVLEEERELYRTKVESLKNDGDIVYYDREGRRKDGSQCFVSVAMARLLNADGEEVIQAVFNDITEAKRLELEKEREQLLENQLLRAAVLTGYPLILNVNLTKNSFDKIISDNFICKNTSGSNFDHLVKEAYTTIYPSYREVFRELFDRDHIMSEFQNGNREIFTEFRQLGDDGDYHWLSVHIIAVDNPYGQDTLSVMLFRVLDEQHAAQARQEQLLRDALEEAKAASNAKSDFLSRMSHDIRTPINAIVGMSTIGQLKIDDRNQSVNCFKKIDDSSRYLLSLINDILDMSKIENGKMALTDEQFDLHELINSITAIVYSQSVFKNIQFEVYCEDSLQQYYLGDALRMNQILMNLLSNSLKFTPAGGMITLHVKESKRRCGYSYLAFQVTDSGKGMSEDFMKRLYQPFEQEAADTARNLTGTGLGLSIVYNLVQLMNGTINVESRLGEGTVFSIEIPFRLVEDEIWKEEQRKQQELLNGMRILIVDDDEGAGTQAAAILDSSGAECTWASSGRKAVEYVRESLAGSQAYELALIDWKMPEMDGLETTRQIRKLVGRDTMIIMISAYDYTEIESEARAAGADYFISKPLFKTDLCNTLSRINVPKNNADTKTDINFQGCHILLAEDNELNREIAQTLLEMEGACVDTAENGQAAVEAFAGKPEGYYEAVLMDIRMPVMDGLEATAEIRLLEQERTVRVPVIALSANAFDEDRQMAYKAGIDEYLIKPVEAEQLYRLLQNIL</sequence>
<dbReference type="InterPro" id="IPR005467">
    <property type="entry name" value="His_kinase_dom"/>
</dbReference>
<dbReference type="OrthoDB" id="9811620at2"/>
<comment type="similarity">
    <text evidence="2">In the N-terminal section; belongs to the phytochrome family.</text>
</comment>
<dbReference type="SUPFAM" id="SSF55785">
    <property type="entry name" value="PYP-like sensor domain (PAS domain)"/>
    <property type="match status" value="1"/>
</dbReference>
<evidence type="ECO:0000256" key="8">
    <source>
        <dbReference type="ARBA" id="ARBA00023012"/>
    </source>
</evidence>
<dbReference type="eggNOG" id="COG0784">
    <property type="taxonomic scope" value="Bacteria"/>
</dbReference>
<evidence type="ECO:0000256" key="5">
    <source>
        <dbReference type="ARBA" id="ARBA00022553"/>
    </source>
</evidence>
<evidence type="ECO:0000256" key="9">
    <source>
        <dbReference type="ARBA" id="ARBA00024867"/>
    </source>
</evidence>
<dbReference type="CDD" id="cd00082">
    <property type="entry name" value="HisKA"/>
    <property type="match status" value="1"/>
</dbReference>
<dbReference type="PRINTS" id="PR00344">
    <property type="entry name" value="BCTRLSENSOR"/>
</dbReference>
<dbReference type="InterPro" id="IPR003594">
    <property type="entry name" value="HATPase_dom"/>
</dbReference>
<dbReference type="EC" id="2.7.13.3" evidence="3"/>
<dbReference type="InterPro" id="IPR035965">
    <property type="entry name" value="PAS-like_dom_sf"/>
</dbReference>
<dbReference type="InterPro" id="IPR001610">
    <property type="entry name" value="PAC"/>
</dbReference>
<feature type="domain" description="Response regulatory" evidence="13">
    <location>
        <begin position="838"/>
        <end position="959"/>
    </location>
</feature>
<protein>
    <recommendedName>
        <fullName evidence="10">Circadian input-output histidine kinase CikA</fullName>
        <ecNumber evidence="3">2.7.13.3</ecNumber>
    </recommendedName>
    <alternativeName>
        <fullName evidence="4">Stage 0 sporulation protein A homolog</fullName>
    </alternativeName>
</protein>
<dbReference type="SMART" id="SM00448">
    <property type="entry name" value="REC"/>
    <property type="match status" value="2"/>
</dbReference>
<evidence type="ECO:0000256" key="3">
    <source>
        <dbReference type="ARBA" id="ARBA00012438"/>
    </source>
</evidence>
<dbReference type="CDD" id="cd00130">
    <property type="entry name" value="PAS"/>
    <property type="match status" value="1"/>
</dbReference>
<dbReference type="HOGENOM" id="CLU_000445_114_15_9"/>
<dbReference type="InterPro" id="IPR004358">
    <property type="entry name" value="Sig_transdc_His_kin-like_C"/>
</dbReference>
<evidence type="ECO:0000256" key="4">
    <source>
        <dbReference type="ARBA" id="ARBA00018672"/>
    </source>
</evidence>
<dbReference type="Proteomes" id="UP000004893">
    <property type="component" value="Unassembled WGS sequence"/>
</dbReference>
<reference evidence="14" key="1">
    <citation type="submission" date="2009-02" db="EMBL/GenBank/DDBJ databases">
        <authorList>
            <person name="Fulton L."/>
            <person name="Clifton S."/>
            <person name="Fulton B."/>
            <person name="Xu J."/>
            <person name="Minx P."/>
            <person name="Pepin K.H."/>
            <person name="Johnson M."/>
            <person name="Bhonagiri V."/>
            <person name="Nash W.E."/>
            <person name="Mardis E.R."/>
            <person name="Wilson R.K."/>
        </authorList>
    </citation>
    <scope>NUCLEOTIDE SEQUENCE [LARGE SCALE GENOMIC DNA]</scope>
    <source>
        <strain evidence="14">DSM 15053</strain>
    </source>
</reference>
<evidence type="ECO:0000313" key="14">
    <source>
        <dbReference type="EMBL" id="EEG73057.1"/>
    </source>
</evidence>
<comment type="function">
    <text evidence="9">May play the central regulatory role in sporulation. It may be an element of the effector pathway responsible for the activation of sporulation genes in response to nutritional stress. Spo0A may act in concert with spo0H (a sigma factor) to control the expression of some genes that are critical to the sporulation process.</text>
</comment>
<comment type="caution">
    <text evidence="14">The sequence shown here is derived from an EMBL/GenBank/DDBJ whole genome shotgun (WGS) entry which is preliminary data.</text>
</comment>
<dbReference type="SUPFAM" id="SSF54427">
    <property type="entry name" value="NTF2-like"/>
    <property type="match status" value="1"/>
</dbReference>
<keyword evidence="6" id="KW-0808">Transferase</keyword>
<dbReference type="STRING" id="553973.CLOHYLEM_07080"/>
<comment type="catalytic activity">
    <reaction evidence="1">
        <text>ATP + protein L-histidine = ADP + protein N-phospho-L-histidine.</text>
        <dbReference type="EC" id="2.7.13.3"/>
    </reaction>
</comment>
<feature type="modified residue" description="4-aspartylphosphate" evidence="11">
    <location>
        <position position="754"/>
    </location>
</feature>
<dbReference type="PANTHER" id="PTHR43047:SF72">
    <property type="entry name" value="OSMOSENSING HISTIDINE PROTEIN KINASE SLN1"/>
    <property type="match status" value="1"/>
</dbReference>
<dbReference type="SMART" id="SM00388">
    <property type="entry name" value="HisKA"/>
    <property type="match status" value="1"/>
</dbReference>
<dbReference type="InterPro" id="IPR037401">
    <property type="entry name" value="SnoaL-like"/>
</dbReference>
<dbReference type="InterPro" id="IPR036890">
    <property type="entry name" value="HATPase_C_sf"/>
</dbReference>
<evidence type="ECO:0000256" key="1">
    <source>
        <dbReference type="ARBA" id="ARBA00000085"/>
    </source>
</evidence>
<name>C0C4R4_9FIRM</name>
<dbReference type="NCBIfam" id="TIGR00229">
    <property type="entry name" value="sensory_box"/>
    <property type="match status" value="1"/>
</dbReference>
<evidence type="ECO:0000256" key="11">
    <source>
        <dbReference type="PROSITE-ProRule" id="PRU00169"/>
    </source>
</evidence>
<evidence type="ECO:0000259" key="13">
    <source>
        <dbReference type="PROSITE" id="PS50110"/>
    </source>
</evidence>
<dbReference type="InterPro" id="IPR032710">
    <property type="entry name" value="NTF2-like_dom_sf"/>
</dbReference>
<gene>
    <name evidence="14" type="ORF">CLOHYLEM_07080</name>
</gene>
<keyword evidence="8" id="KW-0902">Two-component regulatory system</keyword>
<dbReference type="GO" id="GO:0000155">
    <property type="term" value="F:phosphorelay sensor kinase activity"/>
    <property type="evidence" value="ECO:0007669"/>
    <property type="project" value="InterPro"/>
</dbReference>
<dbReference type="Gene3D" id="3.40.50.2300">
    <property type="match status" value="2"/>
</dbReference>
<dbReference type="Pfam" id="PF02518">
    <property type="entry name" value="HATPase_c"/>
    <property type="match status" value="1"/>
</dbReference>
<dbReference type="Gene3D" id="3.30.565.10">
    <property type="entry name" value="Histidine kinase-like ATPase, C-terminal domain"/>
    <property type="match status" value="1"/>
</dbReference>
<evidence type="ECO:0000259" key="12">
    <source>
        <dbReference type="PROSITE" id="PS50109"/>
    </source>
</evidence>
<dbReference type="EMBL" id="ABYI02000034">
    <property type="protein sequence ID" value="EEG73057.1"/>
    <property type="molecule type" value="Genomic_DNA"/>
</dbReference>
<dbReference type="CDD" id="cd17546">
    <property type="entry name" value="REC_hyHK_CKI1_RcsC-like"/>
    <property type="match status" value="2"/>
</dbReference>
<keyword evidence="5 11" id="KW-0597">Phosphoprotein</keyword>
<dbReference type="Gene3D" id="3.30.450.20">
    <property type="entry name" value="PAS domain"/>
    <property type="match status" value="1"/>
</dbReference>
<dbReference type="Pfam" id="PF13474">
    <property type="entry name" value="SnoaL_3"/>
    <property type="match status" value="1"/>
</dbReference>
<dbReference type="AlphaFoldDB" id="C0C4R4"/>
<evidence type="ECO:0000256" key="7">
    <source>
        <dbReference type="ARBA" id="ARBA00022777"/>
    </source>
</evidence>
<dbReference type="Pfam" id="PF00512">
    <property type="entry name" value="HisKA"/>
    <property type="match status" value="1"/>
</dbReference>
<dbReference type="Gene3D" id="3.10.450.50">
    <property type="match status" value="1"/>
</dbReference>
<dbReference type="InterPro" id="IPR003661">
    <property type="entry name" value="HisK_dim/P_dom"/>
</dbReference>
<dbReference type="PANTHER" id="PTHR43047">
    <property type="entry name" value="TWO-COMPONENT HISTIDINE PROTEIN KINASE"/>
    <property type="match status" value="1"/>
</dbReference>
<dbReference type="Pfam" id="PF13426">
    <property type="entry name" value="PAS_9"/>
    <property type="match status" value="1"/>
</dbReference>
<dbReference type="SMART" id="SM00086">
    <property type="entry name" value="PAC"/>
    <property type="match status" value="2"/>
</dbReference>
<dbReference type="InterPro" id="IPR036097">
    <property type="entry name" value="HisK_dim/P_sf"/>
</dbReference>
<proteinExistence type="inferred from homology"/>
<dbReference type="CDD" id="cd16922">
    <property type="entry name" value="HATPase_EvgS-ArcB-TorS-like"/>
    <property type="match status" value="1"/>
</dbReference>
<dbReference type="PROSITE" id="PS50109">
    <property type="entry name" value="HIS_KIN"/>
    <property type="match status" value="1"/>
</dbReference>
<dbReference type="SMART" id="SM00387">
    <property type="entry name" value="HATPase_c"/>
    <property type="match status" value="1"/>
</dbReference>
<dbReference type="SUPFAM" id="SSF55874">
    <property type="entry name" value="ATPase domain of HSP90 chaperone/DNA topoisomerase II/histidine kinase"/>
    <property type="match status" value="1"/>
</dbReference>
<evidence type="ECO:0000256" key="6">
    <source>
        <dbReference type="ARBA" id="ARBA00022679"/>
    </source>
</evidence>
<dbReference type="InterPro" id="IPR000014">
    <property type="entry name" value="PAS"/>
</dbReference>
<dbReference type="SUPFAM" id="SSF47384">
    <property type="entry name" value="Homodimeric domain of signal transducing histidine kinase"/>
    <property type="match status" value="1"/>
</dbReference>
<evidence type="ECO:0000256" key="2">
    <source>
        <dbReference type="ARBA" id="ARBA00006402"/>
    </source>
</evidence>
<dbReference type="GO" id="GO:0005886">
    <property type="term" value="C:plasma membrane"/>
    <property type="evidence" value="ECO:0007669"/>
    <property type="project" value="TreeGrafter"/>
</dbReference>
<dbReference type="eggNOG" id="COG2202">
    <property type="taxonomic scope" value="Bacteria"/>
</dbReference>
<dbReference type="SUPFAM" id="SSF52172">
    <property type="entry name" value="CheY-like"/>
    <property type="match status" value="2"/>
</dbReference>
<evidence type="ECO:0000313" key="15">
    <source>
        <dbReference type="Proteomes" id="UP000004893"/>
    </source>
</evidence>
<reference evidence="14" key="2">
    <citation type="submission" date="2013-06" db="EMBL/GenBank/DDBJ databases">
        <title>Draft genome sequence of Clostridium hylemonae (DSM 15053).</title>
        <authorList>
            <person name="Sudarsanam P."/>
            <person name="Ley R."/>
            <person name="Guruge J."/>
            <person name="Turnbaugh P.J."/>
            <person name="Mahowald M."/>
            <person name="Liep D."/>
            <person name="Gordon J."/>
        </authorList>
    </citation>
    <scope>NUCLEOTIDE SEQUENCE</scope>
    <source>
        <strain evidence="14">DSM 15053</strain>
    </source>
</reference>
<dbReference type="eggNOG" id="COG2205">
    <property type="taxonomic scope" value="Bacteria"/>
</dbReference>
<dbReference type="Pfam" id="PF00072">
    <property type="entry name" value="Response_reg"/>
    <property type="match status" value="2"/>
</dbReference>
<evidence type="ECO:0000256" key="10">
    <source>
        <dbReference type="ARBA" id="ARBA00074306"/>
    </source>
</evidence>
<keyword evidence="7" id="KW-0418">Kinase</keyword>
<feature type="domain" description="Histidine kinase" evidence="12">
    <location>
        <begin position="456"/>
        <end position="679"/>
    </location>
</feature>
<dbReference type="RefSeq" id="WP_006444436.1">
    <property type="nucleotide sequence ID" value="NZ_CP036524.1"/>
</dbReference>
<dbReference type="GO" id="GO:0009927">
    <property type="term" value="F:histidine phosphotransfer kinase activity"/>
    <property type="evidence" value="ECO:0007669"/>
    <property type="project" value="TreeGrafter"/>
</dbReference>